<gene>
    <name evidence="2" type="primary">epsI</name>
    <name evidence="2" type="ORF">FYK55_05015</name>
</gene>
<reference evidence="2 3" key="1">
    <citation type="submission" date="2019-08" db="EMBL/GenBank/DDBJ databases">
        <authorList>
            <person name="Dhanesh K."/>
            <person name="Kumar G."/>
            <person name="Sasikala C."/>
            <person name="Venkata Ramana C."/>
        </authorList>
    </citation>
    <scope>NUCLEOTIDE SEQUENCE [LARGE SCALE GENOMIC DNA]</scope>
    <source>
        <strain evidence="2 3">JC645</strain>
    </source>
</reference>
<evidence type="ECO:0000313" key="3">
    <source>
        <dbReference type="Proteomes" id="UP000324479"/>
    </source>
</evidence>
<dbReference type="InterPro" id="IPR014263">
    <property type="entry name" value="Methanolan_biosynth_EpsI"/>
</dbReference>
<evidence type="ECO:0000313" key="2">
    <source>
        <dbReference type="EMBL" id="KAA5546249.1"/>
    </source>
</evidence>
<comment type="caution">
    <text evidence="2">The sequence shown here is derived from an EMBL/GenBank/DDBJ whole genome shotgun (WGS) entry which is preliminary data.</text>
</comment>
<accession>A0A5M6DJ60</accession>
<evidence type="ECO:0000259" key="1">
    <source>
        <dbReference type="Pfam" id="PF11984"/>
    </source>
</evidence>
<dbReference type="Proteomes" id="UP000324479">
    <property type="component" value="Unassembled WGS sequence"/>
</dbReference>
<dbReference type="Pfam" id="PF11984">
    <property type="entry name" value="DUF3485"/>
    <property type="match status" value="1"/>
</dbReference>
<organism evidence="2 3">
    <name type="scientific">Roseiconus nitratireducens</name>
    <dbReference type="NCBI Taxonomy" id="2605748"/>
    <lineage>
        <taxon>Bacteria</taxon>
        <taxon>Pseudomonadati</taxon>
        <taxon>Planctomycetota</taxon>
        <taxon>Planctomycetia</taxon>
        <taxon>Pirellulales</taxon>
        <taxon>Pirellulaceae</taxon>
        <taxon>Roseiconus</taxon>
    </lineage>
</organism>
<dbReference type="AlphaFoldDB" id="A0A5M6DJ60"/>
<protein>
    <submittedName>
        <fullName evidence="2">EpsI family protein</fullName>
    </submittedName>
</protein>
<feature type="domain" description="Methanolan biosynthesis EpsI" evidence="1">
    <location>
        <begin position="17"/>
        <end position="173"/>
    </location>
</feature>
<name>A0A5M6DJ60_9BACT</name>
<dbReference type="EMBL" id="VWOX01000002">
    <property type="protein sequence ID" value="KAA5546249.1"/>
    <property type="molecule type" value="Genomic_DNA"/>
</dbReference>
<proteinExistence type="predicted"/>
<dbReference type="NCBIfam" id="TIGR02914">
    <property type="entry name" value="EpsI_fam"/>
    <property type="match status" value="1"/>
</dbReference>
<keyword evidence="3" id="KW-1185">Reference proteome</keyword>
<sequence length="245" mass="26841">MKFSTQTRSTIGVVAVALVSVVMIGLTLAGVGAPPVIEKPKFQLEDLPQEIGPWRGQSVALSEQEYEVLDAIDVASLRFSDDLGRVAYVHAAVWNNPEYVAETCPHHPEVCYRNTGWKLVGKQTAELEVDGVDSLPVQFTLMQQGDQRVVLGFTYEVGDQHYITDSGARLVQLELLGRPTWPVVTKYLVQTSAASIEDARPVIEPLLGGMIEWHAKTVREAGLDRSNPRVAQIGAMPPLEGREAP</sequence>
<dbReference type="RefSeq" id="WP_150075256.1">
    <property type="nucleotide sequence ID" value="NZ_VWOX01000002.1"/>
</dbReference>